<proteinExistence type="predicted"/>
<gene>
    <name evidence="2" type="ORF">DERYTH_LOCUS680</name>
</gene>
<reference evidence="2" key="1">
    <citation type="submission" date="2021-06" db="EMBL/GenBank/DDBJ databases">
        <authorList>
            <person name="Kallberg Y."/>
            <person name="Tangrot J."/>
            <person name="Rosling A."/>
        </authorList>
    </citation>
    <scope>NUCLEOTIDE SEQUENCE</scope>
    <source>
        <strain evidence="2">MA453B</strain>
    </source>
</reference>
<dbReference type="PROSITE" id="PS51257">
    <property type="entry name" value="PROKAR_LIPOPROTEIN"/>
    <property type="match status" value="1"/>
</dbReference>
<feature type="signal peptide" evidence="1">
    <location>
        <begin position="1"/>
        <end position="23"/>
    </location>
</feature>
<evidence type="ECO:0000256" key="1">
    <source>
        <dbReference type="SAM" id="SignalP"/>
    </source>
</evidence>
<dbReference type="Proteomes" id="UP000789405">
    <property type="component" value="Unassembled WGS sequence"/>
</dbReference>
<dbReference type="AlphaFoldDB" id="A0A9N8VKR1"/>
<name>A0A9N8VKR1_9GLOM</name>
<dbReference type="EMBL" id="CAJVPY010000159">
    <property type="protein sequence ID" value="CAG8454261.1"/>
    <property type="molecule type" value="Genomic_DNA"/>
</dbReference>
<organism evidence="2 3">
    <name type="scientific">Dentiscutata erythropus</name>
    <dbReference type="NCBI Taxonomy" id="1348616"/>
    <lineage>
        <taxon>Eukaryota</taxon>
        <taxon>Fungi</taxon>
        <taxon>Fungi incertae sedis</taxon>
        <taxon>Mucoromycota</taxon>
        <taxon>Glomeromycotina</taxon>
        <taxon>Glomeromycetes</taxon>
        <taxon>Diversisporales</taxon>
        <taxon>Gigasporaceae</taxon>
        <taxon>Dentiscutata</taxon>
    </lineage>
</organism>
<feature type="chain" id="PRO_5040142757" evidence="1">
    <location>
        <begin position="24"/>
        <end position="149"/>
    </location>
</feature>
<accession>A0A9N8VKR1</accession>
<keyword evidence="3" id="KW-1185">Reference proteome</keyword>
<evidence type="ECO:0000313" key="2">
    <source>
        <dbReference type="EMBL" id="CAG8454261.1"/>
    </source>
</evidence>
<protein>
    <submittedName>
        <fullName evidence="2">9673_t:CDS:1</fullName>
    </submittedName>
</protein>
<evidence type="ECO:0000313" key="3">
    <source>
        <dbReference type="Proteomes" id="UP000789405"/>
    </source>
</evidence>
<comment type="caution">
    <text evidence="2">The sequence shown here is derived from an EMBL/GenBank/DDBJ whole genome shotgun (WGS) entry which is preliminary data.</text>
</comment>
<sequence length="149" mass="15664">MEHFIRPLFILGLLTFLISCALAACDYTNPYGCVCPMAPYYTGGGLTCGGELSKGQYCSNVGDISYGHSDIWQCAPNGTSICRLGPCTYGCCGTSDGNSFCCADAQCTGCLDKHASARWYFFGNGCDCFKDNSNGCQTGTCTGSGTCPC</sequence>
<keyword evidence="1" id="KW-0732">Signal</keyword>